<dbReference type="GO" id="GO:0071916">
    <property type="term" value="F:dipeptide transmembrane transporter activity"/>
    <property type="evidence" value="ECO:0007669"/>
    <property type="project" value="TreeGrafter"/>
</dbReference>
<dbReference type="PANTHER" id="PTHR43163:SF6">
    <property type="entry name" value="DIPEPTIDE TRANSPORT SYSTEM PERMEASE PROTEIN DPPB-RELATED"/>
    <property type="match status" value="1"/>
</dbReference>
<comment type="similarity">
    <text evidence="7">Belongs to the binding-protein-dependent transport system permease family.</text>
</comment>
<reference evidence="10" key="1">
    <citation type="submission" date="2016-10" db="EMBL/GenBank/DDBJ databases">
        <authorList>
            <person name="Varghese N."/>
            <person name="Submissions S."/>
        </authorList>
    </citation>
    <scope>NUCLEOTIDE SEQUENCE [LARGE SCALE GENOMIC DNA]</scope>
    <source>
        <strain evidence="10">NLAE-zl-G277</strain>
    </source>
</reference>
<feature type="domain" description="ABC transmembrane type-1" evidence="8">
    <location>
        <begin position="95"/>
        <end position="305"/>
    </location>
</feature>
<feature type="transmembrane region" description="Helical" evidence="7">
    <location>
        <begin position="240"/>
        <end position="262"/>
    </location>
</feature>
<evidence type="ECO:0000256" key="3">
    <source>
        <dbReference type="ARBA" id="ARBA00022475"/>
    </source>
</evidence>
<dbReference type="InterPro" id="IPR035906">
    <property type="entry name" value="MetI-like_sf"/>
</dbReference>
<keyword evidence="3" id="KW-1003">Cell membrane</keyword>
<evidence type="ECO:0000256" key="4">
    <source>
        <dbReference type="ARBA" id="ARBA00022692"/>
    </source>
</evidence>
<sequence length="315" mass="34882">MINYTIRRLLSAIPTLIIVAVMVFFLIRCVPGNPALTMLSDDATVEEIAAMEAKMGLDQPVPVQFVKWVGNAVRGDFGSSIYYDEPAMGVVMSRLESTWMLVIMAMFFSILIGVPLGITAAVHRNGLLDKMCMVLSMIGISMPGFWLALNLVILFAIKVPVFPAVGYAYISEGGLLKSMRYLLLPAIALGLQRSASLARVTRSSMLDVLNSDYIRTARSKGLRERAVVYVHALKNAMNQIITQLGISIAHLLGGAIVMENVFNIPGLGRLAFDSIVRRDYPVIQAHILYVAFIYVIVNLVVDLLYKFFDPRIEYK</sequence>
<keyword evidence="10" id="KW-1185">Reference proteome</keyword>
<keyword evidence="6 7" id="KW-0472">Membrane</keyword>
<dbReference type="STRING" id="460384.SAMN05216313_1178"/>
<evidence type="ECO:0000313" key="9">
    <source>
        <dbReference type="EMBL" id="SET85683.1"/>
    </source>
</evidence>
<organism evidence="9 10">
    <name type="scientific">Enterocloster lavalensis</name>
    <dbReference type="NCBI Taxonomy" id="460384"/>
    <lineage>
        <taxon>Bacteria</taxon>
        <taxon>Bacillati</taxon>
        <taxon>Bacillota</taxon>
        <taxon>Clostridia</taxon>
        <taxon>Lachnospirales</taxon>
        <taxon>Lachnospiraceae</taxon>
        <taxon>Enterocloster</taxon>
    </lineage>
</organism>
<comment type="subcellular location">
    <subcellularLocation>
        <location evidence="1 7">Cell membrane</location>
        <topology evidence="1 7">Multi-pass membrane protein</topology>
    </subcellularLocation>
</comment>
<name>A0A1I0HR91_9FIRM</name>
<dbReference type="RefSeq" id="WP_092365684.1">
    <property type="nucleotide sequence ID" value="NZ_FOIM01000017.1"/>
</dbReference>
<dbReference type="Pfam" id="PF00528">
    <property type="entry name" value="BPD_transp_1"/>
    <property type="match status" value="1"/>
</dbReference>
<keyword evidence="5 7" id="KW-1133">Transmembrane helix</keyword>
<dbReference type="Pfam" id="PF19300">
    <property type="entry name" value="BPD_transp_1_N"/>
    <property type="match status" value="1"/>
</dbReference>
<dbReference type="InterPro" id="IPR000515">
    <property type="entry name" value="MetI-like"/>
</dbReference>
<dbReference type="EMBL" id="FOIM01000017">
    <property type="protein sequence ID" value="SET85683.1"/>
    <property type="molecule type" value="Genomic_DNA"/>
</dbReference>
<feature type="transmembrane region" description="Helical" evidence="7">
    <location>
        <begin position="282"/>
        <end position="305"/>
    </location>
</feature>
<feature type="transmembrane region" description="Helical" evidence="7">
    <location>
        <begin position="134"/>
        <end position="158"/>
    </location>
</feature>
<evidence type="ECO:0000256" key="7">
    <source>
        <dbReference type="RuleBase" id="RU363032"/>
    </source>
</evidence>
<proteinExistence type="inferred from homology"/>
<dbReference type="SUPFAM" id="SSF161098">
    <property type="entry name" value="MetI-like"/>
    <property type="match status" value="1"/>
</dbReference>
<feature type="transmembrane region" description="Helical" evidence="7">
    <location>
        <begin position="9"/>
        <end position="27"/>
    </location>
</feature>
<evidence type="ECO:0000256" key="6">
    <source>
        <dbReference type="ARBA" id="ARBA00023136"/>
    </source>
</evidence>
<dbReference type="Gene3D" id="1.10.3720.10">
    <property type="entry name" value="MetI-like"/>
    <property type="match status" value="1"/>
</dbReference>
<evidence type="ECO:0000256" key="1">
    <source>
        <dbReference type="ARBA" id="ARBA00004651"/>
    </source>
</evidence>
<dbReference type="Proteomes" id="UP000198508">
    <property type="component" value="Unassembled WGS sequence"/>
</dbReference>
<dbReference type="AlphaFoldDB" id="A0A1I0HR91"/>
<evidence type="ECO:0000256" key="2">
    <source>
        <dbReference type="ARBA" id="ARBA00022448"/>
    </source>
</evidence>
<accession>A0A1I0HR91</accession>
<dbReference type="PROSITE" id="PS50928">
    <property type="entry name" value="ABC_TM1"/>
    <property type="match status" value="1"/>
</dbReference>
<evidence type="ECO:0000313" key="10">
    <source>
        <dbReference type="Proteomes" id="UP000198508"/>
    </source>
</evidence>
<keyword evidence="2 7" id="KW-0813">Transport</keyword>
<evidence type="ECO:0000256" key="5">
    <source>
        <dbReference type="ARBA" id="ARBA00022989"/>
    </source>
</evidence>
<feature type="transmembrane region" description="Helical" evidence="7">
    <location>
        <begin position="98"/>
        <end position="122"/>
    </location>
</feature>
<dbReference type="InterPro" id="IPR045621">
    <property type="entry name" value="BPD_transp_1_N"/>
</dbReference>
<gene>
    <name evidence="9" type="ORF">SAMN05216313_1178</name>
</gene>
<protein>
    <submittedName>
        <fullName evidence="9">Peptide/nickel transport system permease protein</fullName>
    </submittedName>
</protein>
<evidence type="ECO:0000259" key="8">
    <source>
        <dbReference type="PROSITE" id="PS50928"/>
    </source>
</evidence>
<dbReference type="CDD" id="cd06261">
    <property type="entry name" value="TM_PBP2"/>
    <property type="match status" value="1"/>
</dbReference>
<dbReference type="PANTHER" id="PTHR43163">
    <property type="entry name" value="DIPEPTIDE TRANSPORT SYSTEM PERMEASE PROTEIN DPPB-RELATED"/>
    <property type="match status" value="1"/>
</dbReference>
<keyword evidence="4 7" id="KW-0812">Transmembrane</keyword>
<dbReference type="GO" id="GO:0005886">
    <property type="term" value="C:plasma membrane"/>
    <property type="evidence" value="ECO:0007669"/>
    <property type="project" value="UniProtKB-SubCell"/>
</dbReference>